<reference evidence="1 2" key="1">
    <citation type="journal article" date="2016" name="Front. Microbiol.">
        <title>Single-Cell (Meta-)Genomics of a Dimorphic Candidatus Thiomargarita nelsonii Reveals Genomic Plasticity.</title>
        <authorList>
            <person name="Flood B.E."/>
            <person name="Fliss P."/>
            <person name="Jones D.S."/>
            <person name="Dick G.J."/>
            <person name="Jain S."/>
            <person name="Kaster A.K."/>
            <person name="Winkel M."/>
            <person name="Mussmann M."/>
            <person name="Bailey J."/>
        </authorList>
    </citation>
    <scope>NUCLEOTIDE SEQUENCE [LARGE SCALE GENOMIC DNA]</scope>
    <source>
        <strain evidence="1">Hydrate Ridge</strain>
    </source>
</reference>
<dbReference type="Gene3D" id="3.10.20.860">
    <property type="match status" value="1"/>
</dbReference>
<evidence type="ECO:0000313" key="2">
    <source>
        <dbReference type="Proteomes" id="UP000030428"/>
    </source>
</evidence>
<organism evidence="1 2">
    <name type="scientific">Candidatus Thiomargarita nelsonii</name>
    <dbReference type="NCBI Taxonomy" id="1003181"/>
    <lineage>
        <taxon>Bacteria</taxon>
        <taxon>Pseudomonadati</taxon>
        <taxon>Pseudomonadota</taxon>
        <taxon>Gammaproteobacteria</taxon>
        <taxon>Thiotrichales</taxon>
        <taxon>Thiotrichaceae</taxon>
        <taxon>Thiomargarita</taxon>
    </lineage>
</organism>
<dbReference type="CDD" id="cd12870">
    <property type="entry name" value="MqsA"/>
    <property type="match status" value="1"/>
</dbReference>
<keyword evidence="2" id="KW-1185">Reference proteome</keyword>
<accession>A0A4E0R203</accession>
<sequence>MKSIKNQCPLCKGPMGKGKTTFTADLGFGVVVVREVPAIVCELCGADWIEDKVAEKIEEIVESAKRNYQTVAVSHWQYEKTRMAM</sequence>
<proteinExistence type="predicted"/>
<evidence type="ECO:0008006" key="3">
    <source>
        <dbReference type="Google" id="ProtNLM"/>
    </source>
</evidence>
<evidence type="ECO:0000313" key="1">
    <source>
        <dbReference type="EMBL" id="TGO02691.1"/>
    </source>
</evidence>
<dbReference type="Proteomes" id="UP000030428">
    <property type="component" value="Unassembled WGS sequence"/>
</dbReference>
<dbReference type="NCBIfam" id="TIGR03831">
    <property type="entry name" value="YgiT_finger"/>
    <property type="match status" value="1"/>
</dbReference>
<protein>
    <recommendedName>
        <fullName evidence="3">YgiT-type zinc finger domain-containing protein</fullName>
    </recommendedName>
</protein>
<comment type="caution">
    <text evidence="1">The sequence shown here is derived from an EMBL/GenBank/DDBJ whole genome shotgun (WGS) entry which is preliminary data.</text>
</comment>
<dbReference type="EMBL" id="JSZA02000089">
    <property type="protein sequence ID" value="TGO02691.1"/>
    <property type="molecule type" value="Genomic_DNA"/>
</dbReference>
<gene>
    <name evidence="1" type="ORF">PN36_20615</name>
</gene>
<dbReference type="InterPro" id="IPR022453">
    <property type="entry name" value="Znf_MqsA-type"/>
</dbReference>
<dbReference type="AlphaFoldDB" id="A0A4E0R203"/>
<name>A0A4E0R203_9GAMM</name>